<feature type="region of interest" description="Disordered" evidence="1">
    <location>
        <begin position="68"/>
        <end position="88"/>
    </location>
</feature>
<evidence type="ECO:0000256" key="1">
    <source>
        <dbReference type="SAM" id="MobiDB-lite"/>
    </source>
</evidence>
<reference evidence="2" key="1">
    <citation type="submission" date="2020-04" db="EMBL/GenBank/DDBJ databases">
        <authorList>
            <person name="Chiriac C."/>
            <person name="Salcher M."/>
            <person name="Ghai R."/>
            <person name="Kavagutti S V."/>
        </authorList>
    </citation>
    <scope>NUCLEOTIDE SEQUENCE</scope>
</reference>
<proteinExistence type="predicted"/>
<name>A0A6J5NQN3_9CAUD</name>
<feature type="compositionally biased region" description="Polar residues" evidence="1">
    <location>
        <begin position="69"/>
        <end position="88"/>
    </location>
</feature>
<dbReference type="EMBL" id="LR796736">
    <property type="protein sequence ID" value="CAB4162080.1"/>
    <property type="molecule type" value="Genomic_DNA"/>
</dbReference>
<protein>
    <submittedName>
        <fullName evidence="2">Uncharacterized protein</fullName>
    </submittedName>
</protein>
<gene>
    <name evidence="2" type="ORF">UFOVP785_11</name>
</gene>
<organism evidence="2">
    <name type="scientific">uncultured Caudovirales phage</name>
    <dbReference type="NCBI Taxonomy" id="2100421"/>
    <lineage>
        <taxon>Viruses</taxon>
        <taxon>Duplodnaviria</taxon>
        <taxon>Heunggongvirae</taxon>
        <taxon>Uroviricota</taxon>
        <taxon>Caudoviricetes</taxon>
        <taxon>Peduoviridae</taxon>
        <taxon>Maltschvirus</taxon>
        <taxon>Maltschvirus maltsch</taxon>
    </lineage>
</organism>
<sequence length="88" mass="10390">METREQFIERLRSKKLLFWHDGEWAIYTSKYGYSTAEKQRWIADELDRLNAEAERDRLKLIEEWKNKRSAASGTSEQIHSNVLSQGTG</sequence>
<evidence type="ECO:0000313" key="2">
    <source>
        <dbReference type="EMBL" id="CAB4162080.1"/>
    </source>
</evidence>
<accession>A0A6J5NQN3</accession>